<dbReference type="AlphaFoldDB" id="A0A1R3IHH3"/>
<comment type="caution">
    <text evidence="1">The sequence shown here is derived from an EMBL/GenBank/DDBJ whole genome shotgun (WGS) entry which is preliminary data.</text>
</comment>
<dbReference type="Proteomes" id="UP000187203">
    <property type="component" value="Unassembled WGS sequence"/>
</dbReference>
<evidence type="ECO:0000313" key="1">
    <source>
        <dbReference type="EMBL" id="OMO82024.1"/>
    </source>
</evidence>
<proteinExistence type="predicted"/>
<gene>
    <name evidence="1" type="ORF">COLO4_23283</name>
</gene>
<evidence type="ECO:0000313" key="2">
    <source>
        <dbReference type="Proteomes" id="UP000187203"/>
    </source>
</evidence>
<keyword evidence="2" id="KW-1185">Reference proteome</keyword>
<name>A0A1R3IHH3_9ROSI</name>
<sequence length="37" mass="4165">MGVVISRGWLLTADTPFSPTYMRRNRNGRESITNGPI</sequence>
<reference evidence="2" key="1">
    <citation type="submission" date="2013-09" db="EMBL/GenBank/DDBJ databases">
        <title>Corchorus olitorius genome sequencing.</title>
        <authorList>
            <person name="Alam M."/>
            <person name="Haque M.S."/>
            <person name="Islam M.S."/>
            <person name="Emdad E.M."/>
            <person name="Islam M.M."/>
            <person name="Ahmed B."/>
            <person name="Halim A."/>
            <person name="Hossen Q.M.M."/>
            <person name="Hossain M.Z."/>
            <person name="Ahmed R."/>
            <person name="Khan M.M."/>
            <person name="Islam R."/>
            <person name="Rashid M.M."/>
            <person name="Khan S.A."/>
            <person name="Rahman M.S."/>
            <person name="Alam M."/>
            <person name="Yahiya A.S."/>
            <person name="Khan M.S."/>
            <person name="Azam M.S."/>
            <person name="Haque T."/>
            <person name="Lashkar M.Z.H."/>
            <person name="Akhand A.I."/>
            <person name="Morshed G."/>
            <person name="Roy S."/>
            <person name="Uddin K.S."/>
            <person name="Rabeya T."/>
            <person name="Hossain A.S."/>
            <person name="Chowdhury A."/>
            <person name="Snigdha A.R."/>
            <person name="Mortoza M.S."/>
            <person name="Matin S.A."/>
            <person name="Hoque S.M.E."/>
            <person name="Islam M.K."/>
            <person name="Roy D.K."/>
            <person name="Haider R."/>
            <person name="Moosa M.M."/>
            <person name="Elias S.M."/>
            <person name="Hasan A.M."/>
            <person name="Jahan S."/>
            <person name="Shafiuddin M."/>
            <person name="Mahmood N."/>
            <person name="Shommy N.S."/>
        </authorList>
    </citation>
    <scope>NUCLEOTIDE SEQUENCE [LARGE SCALE GENOMIC DNA]</scope>
    <source>
        <strain evidence="2">cv. O-4</strain>
    </source>
</reference>
<accession>A0A1R3IHH3</accession>
<organism evidence="1 2">
    <name type="scientific">Corchorus olitorius</name>
    <dbReference type="NCBI Taxonomy" id="93759"/>
    <lineage>
        <taxon>Eukaryota</taxon>
        <taxon>Viridiplantae</taxon>
        <taxon>Streptophyta</taxon>
        <taxon>Embryophyta</taxon>
        <taxon>Tracheophyta</taxon>
        <taxon>Spermatophyta</taxon>
        <taxon>Magnoliopsida</taxon>
        <taxon>eudicotyledons</taxon>
        <taxon>Gunneridae</taxon>
        <taxon>Pentapetalae</taxon>
        <taxon>rosids</taxon>
        <taxon>malvids</taxon>
        <taxon>Malvales</taxon>
        <taxon>Malvaceae</taxon>
        <taxon>Grewioideae</taxon>
        <taxon>Apeibeae</taxon>
        <taxon>Corchorus</taxon>
    </lineage>
</organism>
<dbReference type="EMBL" id="AWUE01018179">
    <property type="protein sequence ID" value="OMO82024.1"/>
    <property type="molecule type" value="Genomic_DNA"/>
</dbReference>
<protein>
    <submittedName>
        <fullName evidence="1">Uncharacterized protein</fullName>
    </submittedName>
</protein>